<feature type="repeat" description="WD" evidence="5">
    <location>
        <begin position="499"/>
        <end position="532"/>
    </location>
</feature>
<feature type="repeat" description="WD" evidence="5">
    <location>
        <begin position="292"/>
        <end position="332"/>
    </location>
</feature>
<comment type="caution">
    <text evidence="7">The sequence shown here is derived from an EMBL/GenBank/DDBJ whole genome shotgun (WGS) entry which is preliminary data.</text>
</comment>
<evidence type="ECO:0000313" key="8">
    <source>
        <dbReference type="Proteomes" id="UP001148614"/>
    </source>
</evidence>
<dbReference type="InterPro" id="IPR036322">
    <property type="entry name" value="WD40_repeat_dom_sf"/>
</dbReference>
<dbReference type="Proteomes" id="UP001148614">
    <property type="component" value="Unassembled WGS sequence"/>
</dbReference>
<protein>
    <recommendedName>
        <fullName evidence="9">NLE domain-containing protein</fullName>
    </recommendedName>
</protein>
<dbReference type="InterPro" id="IPR019775">
    <property type="entry name" value="WD40_repeat_CS"/>
</dbReference>
<feature type="repeat" description="WD" evidence="5">
    <location>
        <begin position="202"/>
        <end position="243"/>
    </location>
</feature>
<gene>
    <name evidence="7" type="ORF">NPX13_g4781</name>
</gene>
<dbReference type="InterPro" id="IPR001680">
    <property type="entry name" value="WD40_rpt"/>
</dbReference>
<dbReference type="PROSITE" id="PS50082">
    <property type="entry name" value="WD_REPEATS_2"/>
    <property type="match status" value="6"/>
</dbReference>
<keyword evidence="4" id="KW-0539">Nucleus</keyword>
<dbReference type="AlphaFoldDB" id="A0A9W8NG37"/>
<evidence type="ECO:0000256" key="5">
    <source>
        <dbReference type="PROSITE-ProRule" id="PRU00221"/>
    </source>
</evidence>
<dbReference type="VEuPathDB" id="FungiDB:F4678DRAFT_370640"/>
<evidence type="ECO:0000256" key="6">
    <source>
        <dbReference type="SAM" id="MobiDB-lite"/>
    </source>
</evidence>
<dbReference type="PROSITE" id="PS50294">
    <property type="entry name" value="WD_REPEATS_REGION"/>
    <property type="match status" value="5"/>
</dbReference>
<dbReference type="GO" id="GO:0005730">
    <property type="term" value="C:nucleolus"/>
    <property type="evidence" value="ECO:0007669"/>
    <property type="project" value="UniProtKB-SubCell"/>
</dbReference>
<name>A0A9W8NG37_9PEZI</name>
<keyword evidence="2 5" id="KW-0853">WD repeat</keyword>
<dbReference type="SUPFAM" id="SSF50978">
    <property type="entry name" value="WD40 repeat-like"/>
    <property type="match status" value="1"/>
</dbReference>
<dbReference type="Gene3D" id="2.130.10.10">
    <property type="entry name" value="YVTN repeat-like/Quinoprotein amine dehydrogenase"/>
    <property type="match status" value="1"/>
</dbReference>
<evidence type="ECO:0000313" key="7">
    <source>
        <dbReference type="EMBL" id="KAJ3573217.1"/>
    </source>
</evidence>
<dbReference type="SUPFAM" id="SSF50998">
    <property type="entry name" value="Quinoprotein alcohol dehydrogenase-like"/>
    <property type="match status" value="1"/>
</dbReference>
<dbReference type="PANTHER" id="PTHR19848">
    <property type="entry name" value="WD40 REPEAT PROTEIN"/>
    <property type="match status" value="1"/>
</dbReference>
<reference evidence="7" key="1">
    <citation type="submission" date="2022-07" db="EMBL/GenBank/DDBJ databases">
        <title>Genome Sequence of Xylaria arbuscula.</title>
        <authorList>
            <person name="Buettner E."/>
        </authorList>
    </citation>
    <scope>NUCLEOTIDE SEQUENCE</scope>
    <source>
        <strain evidence="7">VT107</strain>
    </source>
</reference>
<organism evidence="7 8">
    <name type="scientific">Xylaria arbuscula</name>
    <dbReference type="NCBI Taxonomy" id="114810"/>
    <lineage>
        <taxon>Eukaryota</taxon>
        <taxon>Fungi</taxon>
        <taxon>Dikarya</taxon>
        <taxon>Ascomycota</taxon>
        <taxon>Pezizomycotina</taxon>
        <taxon>Sordariomycetes</taxon>
        <taxon>Xylariomycetidae</taxon>
        <taxon>Xylariales</taxon>
        <taxon>Xylariaceae</taxon>
        <taxon>Xylaria</taxon>
    </lineage>
</organism>
<keyword evidence="8" id="KW-1185">Reference proteome</keyword>
<dbReference type="SMART" id="SM00320">
    <property type="entry name" value="WD40"/>
    <property type="match status" value="8"/>
</dbReference>
<feature type="repeat" description="WD" evidence="5">
    <location>
        <begin position="160"/>
        <end position="202"/>
    </location>
</feature>
<accession>A0A9W8NG37</accession>
<dbReference type="Pfam" id="PF00400">
    <property type="entry name" value="WD40"/>
    <property type="match status" value="8"/>
</dbReference>
<evidence type="ECO:0000256" key="1">
    <source>
        <dbReference type="ARBA" id="ARBA00004604"/>
    </source>
</evidence>
<feature type="repeat" description="WD" evidence="5">
    <location>
        <begin position="457"/>
        <end position="498"/>
    </location>
</feature>
<dbReference type="PANTHER" id="PTHR19848:SF0">
    <property type="entry name" value="NOTCHLESS PROTEIN HOMOLOG 1"/>
    <property type="match status" value="1"/>
</dbReference>
<evidence type="ECO:0000256" key="4">
    <source>
        <dbReference type="ARBA" id="ARBA00023242"/>
    </source>
</evidence>
<keyword evidence="3" id="KW-0677">Repeat</keyword>
<feature type="repeat" description="WD" evidence="5">
    <location>
        <begin position="416"/>
        <end position="448"/>
    </location>
</feature>
<dbReference type="EMBL" id="JANPWZ010000700">
    <property type="protein sequence ID" value="KAJ3573217.1"/>
    <property type="molecule type" value="Genomic_DNA"/>
</dbReference>
<dbReference type="GO" id="GO:0000027">
    <property type="term" value="P:ribosomal large subunit assembly"/>
    <property type="evidence" value="ECO:0007669"/>
    <property type="project" value="TreeGrafter"/>
</dbReference>
<dbReference type="InterPro" id="IPR011047">
    <property type="entry name" value="Quinoprotein_ADH-like_sf"/>
</dbReference>
<dbReference type="CDD" id="cd00200">
    <property type="entry name" value="WD40"/>
    <property type="match status" value="1"/>
</dbReference>
<comment type="subcellular location">
    <subcellularLocation>
        <location evidence="1">Nucleus</location>
        <location evidence="1">Nucleolus</location>
    </subcellularLocation>
</comment>
<dbReference type="PRINTS" id="PR00320">
    <property type="entry name" value="GPROTEINBRPT"/>
</dbReference>
<dbReference type="PROSITE" id="PS00678">
    <property type="entry name" value="WD_REPEATS_1"/>
    <property type="match status" value="2"/>
</dbReference>
<feature type="region of interest" description="Disordered" evidence="6">
    <location>
        <begin position="1"/>
        <end position="23"/>
    </location>
</feature>
<evidence type="ECO:0000256" key="3">
    <source>
        <dbReference type="ARBA" id="ARBA00022737"/>
    </source>
</evidence>
<dbReference type="InterPro" id="IPR015943">
    <property type="entry name" value="WD40/YVTN_repeat-like_dom_sf"/>
</dbReference>
<proteinExistence type="predicted"/>
<evidence type="ECO:0008006" key="9">
    <source>
        <dbReference type="Google" id="ProtNLM"/>
    </source>
</evidence>
<sequence length="532" mass="59055">MATVVPPPSKRQKRETLERSQVQQDVTSTAIAGSIRARFVDSDGKELAETVEIPLADATERNVSTLLNTLLQRDREEFTPYRFRIQIPNSNTVIDSYPTPAEFLEVLRKHGVENPFETTLSLTAEPQSVFKVQAATRMAHSSRKDICYAILANLNGRFRIPGHGQPILTAQFSPRTGAILATGSGDSTARIWNTETGTPKYTLQHSGWVLVCAFDPSGEYLATGSMDKMVRLFNPDTGKQIGKPFTGHSKWITSIAWQPFHLWREDGPRLASASKDATIRVFLTSGVTHHVLSGHKSAVTMVRWGGLDHIYSSSQDRQIKIWNASDGTLRHSLNSHAHWVNHIALSTDSVLRTAFYDHTRVVPPSMEEKKAKAKARFEKAATQDGKIVERLVSASDDCTVYIWDPETQGAKPITRLLGHQKPVNSTAFSPDGRIIATASWDNSIKIFDKDGKFCATLRGHVAPVFQIAFSADSRLLVSCSRDTTVKTWDMRTFKMKTDLPGHEDEVYAVAWSSDGACVASGGKDKAVRIWRH</sequence>
<evidence type="ECO:0000256" key="2">
    <source>
        <dbReference type="ARBA" id="ARBA00022574"/>
    </source>
</evidence>
<dbReference type="InterPro" id="IPR020472">
    <property type="entry name" value="WD40_PAC1"/>
</dbReference>